<reference evidence="3 4" key="1">
    <citation type="submission" date="2017-12" db="EMBL/GenBank/DDBJ databases">
        <title>Phylogenetic diversity of female urinary microbiome.</title>
        <authorList>
            <person name="Thomas-White K."/>
            <person name="Wolfe A.J."/>
        </authorList>
    </citation>
    <scope>NUCLEOTIDE SEQUENCE [LARGE SCALE GENOMIC DNA]</scope>
    <source>
        <strain evidence="3 4">UMB0119</strain>
    </source>
</reference>
<dbReference type="SUPFAM" id="SSF52794">
    <property type="entry name" value="PTS system IIB component-like"/>
    <property type="match status" value="1"/>
</dbReference>
<protein>
    <submittedName>
        <fullName evidence="3">PTS galactitol transporter subunit IIB</fullName>
    </submittedName>
</protein>
<dbReference type="Proteomes" id="UP000234335">
    <property type="component" value="Unassembled WGS sequence"/>
</dbReference>
<comment type="caution">
    <text evidence="3">The sequence shown here is derived from an EMBL/GenBank/DDBJ whole genome shotgun (WGS) entry which is preliminary data.</text>
</comment>
<accession>A0A2I1MBI3</accession>
<evidence type="ECO:0000256" key="1">
    <source>
        <dbReference type="ARBA" id="ARBA00022679"/>
    </source>
</evidence>
<dbReference type="Gene3D" id="3.40.50.2300">
    <property type="match status" value="1"/>
</dbReference>
<dbReference type="InterPro" id="IPR013011">
    <property type="entry name" value="PTS_EIIB_2"/>
</dbReference>
<dbReference type="AlphaFoldDB" id="A0A2I1MBI3"/>
<dbReference type="InterPro" id="IPR036095">
    <property type="entry name" value="PTS_EIIB-like_sf"/>
</dbReference>
<gene>
    <name evidence="3" type="ORF">CYJ34_01930</name>
</gene>
<name>A0A2I1MBI3_9FIRM</name>
<sequence>MKKILVACGAGIATSTAVITKIKNLLDQNGYQNQYTIKQCKISETPSLSDNADFLIATTAKPSNLNCDFISGVPFLTGMGKEATEKEILDLMKK</sequence>
<keyword evidence="1" id="KW-0808">Transferase</keyword>
<dbReference type="Pfam" id="PF02302">
    <property type="entry name" value="PTS_IIB"/>
    <property type="match status" value="1"/>
</dbReference>
<evidence type="ECO:0000313" key="3">
    <source>
        <dbReference type="EMBL" id="PKZ17493.1"/>
    </source>
</evidence>
<dbReference type="RefSeq" id="WP_101539653.1">
    <property type="nucleotide sequence ID" value="NZ_CALTZC010000012.1"/>
</dbReference>
<keyword evidence="4" id="KW-1185">Reference proteome</keyword>
<evidence type="ECO:0000259" key="2">
    <source>
        <dbReference type="PROSITE" id="PS51099"/>
    </source>
</evidence>
<organism evidence="3 4">
    <name type="scientific">Anaerococcus octavius</name>
    <dbReference type="NCBI Taxonomy" id="54007"/>
    <lineage>
        <taxon>Bacteria</taxon>
        <taxon>Bacillati</taxon>
        <taxon>Bacillota</taxon>
        <taxon>Tissierellia</taxon>
        <taxon>Tissierellales</taxon>
        <taxon>Peptoniphilaceae</taxon>
        <taxon>Anaerococcus</taxon>
    </lineage>
</organism>
<dbReference type="GO" id="GO:0009401">
    <property type="term" value="P:phosphoenolpyruvate-dependent sugar phosphotransferase system"/>
    <property type="evidence" value="ECO:0007669"/>
    <property type="project" value="InterPro"/>
</dbReference>
<dbReference type="EMBL" id="PKGS01000001">
    <property type="protein sequence ID" value="PKZ17493.1"/>
    <property type="molecule type" value="Genomic_DNA"/>
</dbReference>
<dbReference type="CDD" id="cd05566">
    <property type="entry name" value="PTS_IIB_galactitol"/>
    <property type="match status" value="1"/>
</dbReference>
<dbReference type="GO" id="GO:0008982">
    <property type="term" value="F:protein-N(PI)-phosphohistidine-sugar phosphotransferase activity"/>
    <property type="evidence" value="ECO:0007669"/>
    <property type="project" value="InterPro"/>
</dbReference>
<dbReference type="PROSITE" id="PS51099">
    <property type="entry name" value="PTS_EIIB_TYPE_2"/>
    <property type="match status" value="1"/>
</dbReference>
<proteinExistence type="predicted"/>
<feature type="domain" description="PTS EIIB type-2" evidence="2">
    <location>
        <begin position="2"/>
        <end position="94"/>
    </location>
</feature>
<evidence type="ECO:0000313" key="4">
    <source>
        <dbReference type="Proteomes" id="UP000234335"/>
    </source>
</evidence>
<dbReference type="InterPro" id="IPR003501">
    <property type="entry name" value="PTS_EIIB_2/3"/>
</dbReference>